<feature type="non-terminal residue" evidence="1">
    <location>
        <position position="1"/>
    </location>
</feature>
<evidence type="ECO:0000313" key="2">
    <source>
        <dbReference type="Proteomes" id="UP000078541"/>
    </source>
</evidence>
<proteinExistence type="predicted"/>
<dbReference type="Proteomes" id="UP000078541">
    <property type="component" value="Unassembled WGS sequence"/>
</dbReference>
<name>A0A195F9M5_9HYME</name>
<evidence type="ECO:0000313" key="1">
    <source>
        <dbReference type="EMBL" id="KYN37143.1"/>
    </source>
</evidence>
<dbReference type="AlphaFoldDB" id="A0A195F9M5"/>
<accession>A0A195F9M5</accession>
<organism evidence="1 2">
    <name type="scientific">Trachymyrmex septentrionalis</name>
    <dbReference type="NCBI Taxonomy" id="34720"/>
    <lineage>
        <taxon>Eukaryota</taxon>
        <taxon>Metazoa</taxon>
        <taxon>Ecdysozoa</taxon>
        <taxon>Arthropoda</taxon>
        <taxon>Hexapoda</taxon>
        <taxon>Insecta</taxon>
        <taxon>Pterygota</taxon>
        <taxon>Neoptera</taxon>
        <taxon>Endopterygota</taxon>
        <taxon>Hymenoptera</taxon>
        <taxon>Apocrita</taxon>
        <taxon>Aculeata</taxon>
        <taxon>Formicoidea</taxon>
        <taxon>Formicidae</taxon>
        <taxon>Myrmicinae</taxon>
        <taxon>Trachymyrmex</taxon>
    </lineage>
</organism>
<dbReference type="EMBL" id="KQ981727">
    <property type="protein sequence ID" value="KYN37143.1"/>
    <property type="molecule type" value="Genomic_DNA"/>
</dbReference>
<gene>
    <name evidence="1" type="ORF">ALC56_08934</name>
</gene>
<reference evidence="1 2" key="1">
    <citation type="submission" date="2016-03" db="EMBL/GenBank/DDBJ databases">
        <title>Trachymyrmex septentrionalis WGS genome.</title>
        <authorList>
            <person name="Nygaard S."/>
            <person name="Hu H."/>
            <person name="Boomsma J."/>
            <person name="Zhang G."/>
        </authorList>
    </citation>
    <scope>NUCLEOTIDE SEQUENCE [LARGE SCALE GENOMIC DNA]</scope>
    <source>
        <strain evidence="1">Tsep2-gDNA-1</strain>
        <tissue evidence="1">Whole body</tissue>
    </source>
</reference>
<protein>
    <submittedName>
        <fullName evidence="1">Uncharacterized protein</fullName>
    </submittedName>
</protein>
<sequence>VSRLRIHKNSLIFRASSSDNDITPILMVCVFNSYCKQFVELYKYAFK</sequence>
<keyword evidence="2" id="KW-1185">Reference proteome</keyword>